<dbReference type="Proteomes" id="UP001458880">
    <property type="component" value="Unassembled WGS sequence"/>
</dbReference>
<accession>A0AAW1IV90</accession>
<dbReference type="AlphaFoldDB" id="A0AAW1IV90"/>
<proteinExistence type="predicted"/>
<evidence type="ECO:0008006" key="3">
    <source>
        <dbReference type="Google" id="ProtNLM"/>
    </source>
</evidence>
<sequence>MELSLNLYRCAFRTLRHNPGIRFYSEKIVPLDESTVIGRIVLFMNNEYIKPNTNYKLKDELKHPSKYSINNVIDKFKLDRANHISNLKSEDIEELLHIFKYDNYMSNKHHFRRLMQIIDTECCSRLDYLDSTSVLRILNQFTQILPNKIREYEFYNKGIDRLMSEVEFLSREELLQTMFYIALEKRSKNAQVRMRSCLRHIAKEDIRSLSVEELCIICNSTFKTSTKISNLQILEIVKDTLHNKLYLLKDTALFVTLIKTLRHNRYIDEDLLNTISYTIFFNKTYTYYPFPVLCHILAMYADCLYYNEELLELFVDLGLKQIKEVKIDLEVGNIRVKDITRFLWILSTLAYKNVNNEIFVDVIVPNILERIKAGQYKTEIEELINSILYMWISNYQATNLILYALTEENVENVREIKSRTKQRLNLLLTCIFFENKKLFRQLNIKAKGSQTFNTDHQLDQRPNFRKVLTALKQLTTDEPNMVVNKFDVSYEVPYLEICGIVGYTKKVYKTVYIEVLDDYVSLRNRDNVPSGPMQLKLRFLRELDNALITIPGHFVEELSQKELQEYLKSEIEFLC</sequence>
<dbReference type="EMBL" id="JASPKY010000530">
    <property type="protein sequence ID" value="KAK9693828.1"/>
    <property type="molecule type" value="Genomic_DNA"/>
</dbReference>
<protein>
    <recommendedName>
        <fullName evidence="3">RAP domain-containing protein</fullName>
    </recommendedName>
</protein>
<reference evidence="1 2" key="1">
    <citation type="journal article" date="2024" name="BMC Genomics">
        <title>De novo assembly and annotation of Popillia japonica's genome with initial clues to its potential as an invasive pest.</title>
        <authorList>
            <person name="Cucini C."/>
            <person name="Boschi S."/>
            <person name="Funari R."/>
            <person name="Cardaioli E."/>
            <person name="Iannotti N."/>
            <person name="Marturano G."/>
            <person name="Paoli F."/>
            <person name="Bruttini M."/>
            <person name="Carapelli A."/>
            <person name="Frati F."/>
            <person name="Nardi F."/>
        </authorList>
    </citation>
    <scope>NUCLEOTIDE SEQUENCE [LARGE SCALE GENOMIC DNA]</scope>
    <source>
        <strain evidence="1">DMR45628</strain>
    </source>
</reference>
<name>A0AAW1IV90_POPJA</name>
<keyword evidence="2" id="KW-1185">Reference proteome</keyword>
<comment type="caution">
    <text evidence="1">The sequence shown here is derived from an EMBL/GenBank/DDBJ whole genome shotgun (WGS) entry which is preliminary data.</text>
</comment>
<gene>
    <name evidence="1" type="ORF">QE152_g33925</name>
</gene>
<evidence type="ECO:0000313" key="1">
    <source>
        <dbReference type="EMBL" id="KAK9693828.1"/>
    </source>
</evidence>
<organism evidence="1 2">
    <name type="scientific">Popillia japonica</name>
    <name type="common">Japanese beetle</name>
    <dbReference type="NCBI Taxonomy" id="7064"/>
    <lineage>
        <taxon>Eukaryota</taxon>
        <taxon>Metazoa</taxon>
        <taxon>Ecdysozoa</taxon>
        <taxon>Arthropoda</taxon>
        <taxon>Hexapoda</taxon>
        <taxon>Insecta</taxon>
        <taxon>Pterygota</taxon>
        <taxon>Neoptera</taxon>
        <taxon>Endopterygota</taxon>
        <taxon>Coleoptera</taxon>
        <taxon>Polyphaga</taxon>
        <taxon>Scarabaeiformia</taxon>
        <taxon>Scarabaeidae</taxon>
        <taxon>Rutelinae</taxon>
        <taxon>Popillia</taxon>
    </lineage>
</organism>
<evidence type="ECO:0000313" key="2">
    <source>
        <dbReference type="Proteomes" id="UP001458880"/>
    </source>
</evidence>